<dbReference type="SUPFAM" id="SSF51197">
    <property type="entry name" value="Clavaminate synthase-like"/>
    <property type="match status" value="1"/>
</dbReference>
<evidence type="ECO:0000313" key="4">
    <source>
        <dbReference type="Proteomes" id="UP000751190"/>
    </source>
</evidence>
<name>A0A8J5XZX9_DIALT</name>
<dbReference type="OMA" id="WHRGYSG"/>
<dbReference type="OrthoDB" id="288590at2759"/>
<dbReference type="Gene3D" id="2.60.120.330">
    <property type="entry name" value="B-lactam Antibiotic, Isopenicillin N Synthase, Chain"/>
    <property type="match status" value="1"/>
</dbReference>
<gene>
    <name evidence="3" type="ORF">KFE25_007452</name>
</gene>
<dbReference type="InterPro" id="IPR026992">
    <property type="entry name" value="DIOX_N"/>
</dbReference>
<evidence type="ECO:0000256" key="1">
    <source>
        <dbReference type="RuleBase" id="RU003682"/>
    </source>
</evidence>
<feature type="domain" description="Fe2OG dioxygenase" evidence="2">
    <location>
        <begin position="180"/>
        <end position="301"/>
    </location>
</feature>
<dbReference type="InterPro" id="IPR044861">
    <property type="entry name" value="IPNS-like_FE2OG_OXY"/>
</dbReference>
<dbReference type="PANTHER" id="PTHR47990">
    <property type="entry name" value="2-OXOGLUTARATE (2OG) AND FE(II)-DEPENDENT OXYGENASE SUPERFAMILY PROTEIN-RELATED"/>
    <property type="match status" value="1"/>
</dbReference>
<reference evidence="3" key="1">
    <citation type="submission" date="2021-05" db="EMBL/GenBank/DDBJ databases">
        <title>The genome of the haptophyte Pavlova lutheri (Diacronema luteri, Pavlovales) - a model for lipid biosynthesis in eukaryotic algae.</title>
        <authorList>
            <person name="Hulatt C.J."/>
            <person name="Posewitz M.C."/>
        </authorList>
    </citation>
    <scope>NUCLEOTIDE SEQUENCE</scope>
    <source>
        <strain evidence="3">NIVA-4/92</strain>
    </source>
</reference>
<dbReference type="EMBL" id="JAGTXO010000003">
    <property type="protein sequence ID" value="KAG8468934.1"/>
    <property type="molecule type" value="Genomic_DNA"/>
</dbReference>
<organism evidence="3 4">
    <name type="scientific">Diacronema lutheri</name>
    <name type="common">Unicellular marine alga</name>
    <name type="synonym">Monochrysis lutheri</name>
    <dbReference type="NCBI Taxonomy" id="2081491"/>
    <lineage>
        <taxon>Eukaryota</taxon>
        <taxon>Haptista</taxon>
        <taxon>Haptophyta</taxon>
        <taxon>Pavlovophyceae</taxon>
        <taxon>Pavlovales</taxon>
        <taxon>Pavlovaceae</taxon>
        <taxon>Diacronema</taxon>
    </lineage>
</organism>
<dbReference type="InterPro" id="IPR005123">
    <property type="entry name" value="Oxoglu/Fe-dep_dioxygenase_dom"/>
</dbReference>
<dbReference type="AlphaFoldDB" id="A0A8J5XZX9"/>
<dbReference type="InterPro" id="IPR027443">
    <property type="entry name" value="IPNS-like_sf"/>
</dbReference>
<evidence type="ECO:0000313" key="3">
    <source>
        <dbReference type="EMBL" id="KAG8468934.1"/>
    </source>
</evidence>
<dbReference type="GO" id="GO:0016491">
    <property type="term" value="F:oxidoreductase activity"/>
    <property type="evidence" value="ECO:0007669"/>
    <property type="project" value="UniProtKB-KW"/>
</dbReference>
<sequence length="330" mass="35530">MDSLAEVEVERTLKSTGQGEAGSGSVPVIDMNAADDLIAEGIMRAASEVGFFTLVNHGIDSAEIERAFGASMRFFAQPKEVKEAQAPWQRDKNSGYEHFAQVRPSTGLADQKESLQITAREGAMASGWPPLDGFEAAATALLARAHALALRVLSLIEPLACPHVPAGTLARAHTMWGANGQCTLRMIHYPPIDAPESVPAGHWRAGPHTDWCCVTLLFQRLGEAGLECAPNPRAQTATGCAAGGGGWLRVDPVPGGICVNIGDMLMRWSNQTLLSNLHRVRMPTADEAKRSRYSIAFFAQADKDALIQSDEHNMTAGEYILGRIRSNFAQ</sequence>
<keyword evidence="1" id="KW-0479">Metal-binding</keyword>
<dbReference type="InterPro" id="IPR050231">
    <property type="entry name" value="Iron_ascorbate_oxido_reductase"/>
</dbReference>
<keyword evidence="1" id="KW-0408">Iron</keyword>
<dbReference type="Pfam" id="PF03171">
    <property type="entry name" value="2OG-FeII_Oxy"/>
    <property type="match status" value="1"/>
</dbReference>
<keyword evidence="1" id="KW-0560">Oxidoreductase</keyword>
<dbReference type="Pfam" id="PF14226">
    <property type="entry name" value="DIOX_N"/>
    <property type="match status" value="1"/>
</dbReference>
<dbReference type="Proteomes" id="UP000751190">
    <property type="component" value="Unassembled WGS sequence"/>
</dbReference>
<proteinExistence type="inferred from homology"/>
<protein>
    <recommendedName>
        <fullName evidence="2">Fe2OG dioxygenase domain-containing protein</fullName>
    </recommendedName>
</protein>
<dbReference type="GO" id="GO:0046872">
    <property type="term" value="F:metal ion binding"/>
    <property type="evidence" value="ECO:0007669"/>
    <property type="project" value="UniProtKB-KW"/>
</dbReference>
<comment type="similarity">
    <text evidence="1">Belongs to the iron/ascorbate-dependent oxidoreductase family.</text>
</comment>
<comment type="caution">
    <text evidence="3">The sequence shown here is derived from an EMBL/GenBank/DDBJ whole genome shotgun (WGS) entry which is preliminary data.</text>
</comment>
<dbReference type="PROSITE" id="PS51471">
    <property type="entry name" value="FE2OG_OXY"/>
    <property type="match status" value="1"/>
</dbReference>
<evidence type="ECO:0000259" key="2">
    <source>
        <dbReference type="PROSITE" id="PS51471"/>
    </source>
</evidence>
<accession>A0A8J5XZX9</accession>
<keyword evidence="4" id="KW-1185">Reference proteome</keyword>